<sequence length="548" mass="63698">MTRKWQCTIKTNGHALKLEFYVRVIGGLKVQIEIAGRKINTSLSGSRELGIYYFKDGETVQLICKKINDQFYDYGDIYLRYYDSKDTILLKTDRITDNESAFFQRTMKAEDNNNAIDCTYVTKNTNLTFPYKVVFKLINNSIDDDFTITINDLKLRPTNSSKQTNSSANENIRYYHFTYFRNQILKFCFETTNEQYGSIRFVDENNDSPKLSSFKEIKTTRRKKTVKFHTKSLEEDNYKLRVMNEGVPKPVIIAEILLSEKLLIIGLTPKDVMDQYRKNITTWTIDYWYSMGEPLHLSCISRRKRNLQWLFGTSVVHYTYDKIIKHNFTLSEESNETLIIICKDVNITTIINLHRKSAYSVTTDYRDEDSDNTILIVCAIVASILAVTTLGFFFYCCRYRTPKSPQTTTETLKNENQYSTPTYSTPMARTSEQNYSQGYMVQNSLYEPMFDNATAEYQHLDVKDISKEKYATARPISPQADILYVNSWPTSQQNESSDKSNRTTAEVEFNPRYANIVKGEEYSQSPNNSGAYDYSYCIRYVNSKNSGK</sequence>
<dbReference type="AlphaFoldDB" id="A0A8S0ZM17"/>
<keyword evidence="2" id="KW-0812">Transmembrane</keyword>
<keyword evidence="2" id="KW-0472">Membrane</keyword>
<dbReference type="EMBL" id="CADEBD010000293">
    <property type="protein sequence ID" value="CAB3233662.1"/>
    <property type="molecule type" value="Genomic_DNA"/>
</dbReference>
<feature type="region of interest" description="Disordered" evidence="1">
    <location>
        <begin position="405"/>
        <end position="428"/>
    </location>
</feature>
<protein>
    <submittedName>
        <fullName evidence="3">Uncharacterized protein</fullName>
    </submittedName>
</protein>
<dbReference type="OrthoDB" id="6159439at2759"/>
<feature type="transmembrane region" description="Helical" evidence="2">
    <location>
        <begin position="374"/>
        <end position="396"/>
    </location>
</feature>
<evidence type="ECO:0000313" key="3">
    <source>
        <dbReference type="EMBL" id="CAB3233662.1"/>
    </source>
</evidence>
<gene>
    <name evidence="3" type="ORF">APLA_LOCUS6179</name>
</gene>
<evidence type="ECO:0000256" key="1">
    <source>
        <dbReference type="SAM" id="MobiDB-lite"/>
    </source>
</evidence>
<name>A0A8S0ZM17_ARCPL</name>
<keyword evidence="2" id="KW-1133">Transmembrane helix</keyword>
<dbReference type="Proteomes" id="UP000494256">
    <property type="component" value="Unassembled WGS sequence"/>
</dbReference>
<evidence type="ECO:0000256" key="2">
    <source>
        <dbReference type="SAM" id="Phobius"/>
    </source>
</evidence>
<accession>A0A8S0ZM17</accession>
<comment type="caution">
    <text evidence="3">The sequence shown here is derived from an EMBL/GenBank/DDBJ whole genome shotgun (WGS) entry which is preliminary data.</text>
</comment>
<reference evidence="3 4" key="1">
    <citation type="submission" date="2020-04" db="EMBL/GenBank/DDBJ databases">
        <authorList>
            <person name="Wallbank WR R."/>
            <person name="Pardo Diaz C."/>
            <person name="Kozak K."/>
            <person name="Martin S."/>
            <person name="Jiggins C."/>
            <person name="Moest M."/>
            <person name="Warren A I."/>
            <person name="Byers J.R.P. K."/>
            <person name="Montejo-Kovacevich G."/>
            <person name="Yen C E."/>
        </authorList>
    </citation>
    <scope>NUCLEOTIDE SEQUENCE [LARGE SCALE GENOMIC DNA]</scope>
</reference>
<evidence type="ECO:0000313" key="4">
    <source>
        <dbReference type="Proteomes" id="UP000494256"/>
    </source>
</evidence>
<proteinExistence type="predicted"/>
<organism evidence="3 4">
    <name type="scientific">Arctia plantaginis</name>
    <name type="common">Wood tiger moth</name>
    <name type="synonym">Phalaena plantaginis</name>
    <dbReference type="NCBI Taxonomy" id="874455"/>
    <lineage>
        <taxon>Eukaryota</taxon>
        <taxon>Metazoa</taxon>
        <taxon>Ecdysozoa</taxon>
        <taxon>Arthropoda</taxon>
        <taxon>Hexapoda</taxon>
        <taxon>Insecta</taxon>
        <taxon>Pterygota</taxon>
        <taxon>Neoptera</taxon>
        <taxon>Endopterygota</taxon>
        <taxon>Lepidoptera</taxon>
        <taxon>Glossata</taxon>
        <taxon>Ditrysia</taxon>
        <taxon>Noctuoidea</taxon>
        <taxon>Erebidae</taxon>
        <taxon>Arctiinae</taxon>
        <taxon>Arctia</taxon>
    </lineage>
</organism>